<name>A0AAW2H8W6_9NEOP</name>
<organism evidence="4">
    <name type="scientific">Menopon gallinae</name>
    <name type="common">poultry shaft louse</name>
    <dbReference type="NCBI Taxonomy" id="328185"/>
    <lineage>
        <taxon>Eukaryota</taxon>
        <taxon>Metazoa</taxon>
        <taxon>Ecdysozoa</taxon>
        <taxon>Arthropoda</taxon>
        <taxon>Hexapoda</taxon>
        <taxon>Insecta</taxon>
        <taxon>Pterygota</taxon>
        <taxon>Neoptera</taxon>
        <taxon>Paraneoptera</taxon>
        <taxon>Psocodea</taxon>
        <taxon>Troctomorpha</taxon>
        <taxon>Phthiraptera</taxon>
        <taxon>Amblycera</taxon>
        <taxon>Menoponidae</taxon>
        <taxon>Menopon</taxon>
    </lineage>
</organism>
<dbReference type="PANTHER" id="PTHR19411:SF0">
    <property type="entry name" value="PROTEIN BUD31 HOMOLOG"/>
    <property type="match status" value="1"/>
</dbReference>
<reference evidence="4" key="1">
    <citation type="journal article" date="2024" name="Gigascience">
        <title>Chromosome-level genome of the poultry shaft louse Menopon gallinae provides insight into the host-switching and adaptive evolution of parasitic lice.</title>
        <authorList>
            <person name="Xu Y."/>
            <person name="Ma L."/>
            <person name="Liu S."/>
            <person name="Liang Y."/>
            <person name="Liu Q."/>
            <person name="He Z."/>
            <person name="Tian L."/>
            <person name="Duan Y."/>
            <person name="Cai W."/>
            <person name="Li H."/>
            <person name="Song F."/>
        </authorList>
    </citation>
    <scope>NUCLEOTIDE SEQUENCE</scope>
    <source>
        <strain evidence="4">Cailab_2023a</strain>
    </source>
</reference>
<gene>
    <name evidence="4" type="ORF">PYX00_011843</name>
</gene>
<evidence type="ECO:0008006" key="5">
    <source>
        <dbReference type="Google" id="ProtNLM"/>
    </source>
</evidence>
<comment type="caution">
    <text evidence="4">The sequence shown here is derived from an EMBL/GenBank/DDBJ whole genome shotgun (WGS) entry which is preliminary data.</text>
</comment>
<dbReference type="Pfam" id="PF01125">
    <property type="entry name" value="BUD31"/>
    <property type="match status" value="1"/>
</dbReference>
<accession>A0AAW2H8W6</accession>
<keyword evidence="3" id="KW-0539">Nucleus</keyword>
<dbReference type="PANTHER" id="PTHR19411">
    <property type="entry name" value="PROTEIN BUD31-RELATED"/>
    <property type="match status" value="1"/>
</dbReference>
<evidence type="ECO:0000313" key="4">
    <source>
        <dbReference type="EMBL" id="KAL0266127.1"/>
    </source>
</evidence>
<dbReference type="AlphaFoldDB" id="A0AAW2H8W6"/>
<evidence type="ECO:0000256" key="2">
    <source>
        <dbReference type="ARBA" id="ARBA00005287"/>
    </source>
</evidence>
<comment type="similarity">
    <text evidence="2">Belongs to the BUD31 (G10) family.</text>
</comment>
<comment type="subcellular location">
    <subcellularLocation>
        <location evidence="1">Nucleus</location>
    </subcellularLocation>
</comment>
<sequence>MREAENSRDNGVREQERFWPIFRLHRERTRKIHDMYKNGEISKRLYRYCTENFYCDHVLVCYWNKSGYESLCCLRCIQNDSKHGNVCICRVPRRNFAPGCETACDSCGCRGCSGY</sequence>
<evidence type="ECO:0000256" key="1">
    <source>
        <dbReference type="ARBA" id="ARBA00004123"/>
    </source>
</evidence>
<dbReference type="InterPro" id="IPR001748">
    <property type="entry name" value="BUD31"/>
</dbReference>
<proteinExistence type="inferred from homology"/>
<dbReference type="GO" id="GO:0005681">
    <property type="term" value="C:spliceosomal complex"/>
    <property type="evidence" value="ECO:0007669"/>
    <property type="project" value="TreeGrafter"/>
</dbReference>
<dbReference type="PRINTS" id="PR00322">
    <property type="entry name" value="G10"/>
</dbReference>
<dbReference type="GO" id="GO:0000398">
    <property type="term" value="P:mRNA splicing, via spliceosome"/>
    <property type="evidence" value="ECO:0007669"/>
    <property type="project" value="TreeGrafter"/>
</dbReference>
<protein>
    <recommendedName>
        <fullName evidence="5">G10 protein</fullName>
    </recommendedName>
</protein>
<evidence type="ECO:0000256" key="3">
    <source>
        <dbReference type="ARBA" id="ARBA00023242"/>
    </source>
</evidence>
<dbReference type="EMBL" id="JARGDH010000006">
    <property type="protein sequence ID" value="KAL0266127.1"/>
    <property type="molecule type" value="Genomic_DNA"/>
</dbReference>